<accession>A0A0J6WAL9</accession>
<feature type="transmembrane region" description="Helical" evidence="2">
    <location>
        <begin position="133"/>
        <end position="161"/>
    </location>
</feature>
<sequence length="199" mass="20049">MTSSDDDAGRNDRSDSPAGGSEQSSAGYEAPPIEQSSTPPDYTPPPAYNPAPPQYSSPTDYPPPPSGYAPPYPDQNTGPSPYPGAGYGGPSYPPPPPYGTAPGGYPPPPMGGYPNADYGYGAPQAPPGTNTMAIASLVASIVGVCCGIGSIIGIVLGILALNQIKQTRQAGHGLAVAGIAVGAVSLVISLVWNIYVFSS</sequence>
<dbReference type="InterPro" id="IPR025241">
    <property type="entry name" value="DUF4190"/>
</dbReference>
<comment type="caution">
    <text evidence="4">The sequence shown here is derived from an EMBL/GenBank/DDBJ whole genome shotgun (WGS) entry which is preliminary data.</text>
</comment>
<gene>
    <name evidence="4" type="ORF">MCHUDSM44219_02388</name>
</gene>
<keyword evidence="2" id="KW-0472">Membrane</keyword>
<feature type="compositionally biased region" description="Pro residues" evidence="1">
    <location>
        <begin position="91"/>
        <end position="103"/>
    </location>
</feature>
<evidence type="ECO:0000256" key="2">
    <source>
        <dbReference type="SAM" id="Phobius"/>
    </source>
</evidence>
<name>A0A0J6WAL9_MYCCU</name>
<dbReference type="RefSeq" id="WP_048418391.1">
    <property type="nucleotide sequence ID" value="NZ_JYNX01000034.1"/>
</dbReference>
<reference evidence="4 5" key="1">
    <citation type="journal article" date="2015" name="Genome Biol. Evol.">
        <title>Characterization of Three Mycobacterium spp. with Potential Use in Bioremediation by Genome Sequencing and Comparative Genomics.</title>
        <authorList>
            <person name="Das S."/>
            <person name="Pettersson B.M."/>
            <person name="Behra P.R."/>
            <person name="Ramesh M."/>
            <person name="Dasgupta S."/>
            <person name="Bhattacharya A."/>
            <person name="Kirsebom L.A."/>
        </authorList>
    </citation>
    <scope>NUCLEOTIDE SEQUENCE [LARGE SCALE GENOMIC DNA]</scope>
    <source>
        <strain evidence="4 5">DSM 44219</strain>
    </source>
</reference>
<proteinExistence type="predicted"/>
<dbReference type="EMBL" id="JYNX01000034">
    <property type="protein sequence ID" value="KMO80225.1"/>
    <property type="molecule type" value="Genomic_DNA"/>
</dbReference>
<feature type="compositionally biased region" description="Pro residues" evidence="1">
    <location>
        <begin position="41"/>
        <end position="73"/>
    </location>
</feature>
<evidence type="ECO:0000313" key="5">
    <source>
        <dbReference type="Proteomes" id="UP000036176"/>
    </source>
</evidence>
<evidence type="ECO:0000256" key="1">
    <source>
        <dbReference type="SAM" id="MobiDB-lite"/>
    </source>
</evidence>
<keyword evidence="2" id="KW-1133">Transmembrane helix</keyword>
<evidence type="ECO:0000259" key="3">
    <source>
        <dbReference type="Pfam" id="PF13828"/>
    </source>
</evidence>
<feature type="transmembrane region" description="Helical" evidence="2">
    <location>
        <begin position="173"/>
        <end position="195"/>
    </location>
</feature>
<keyword evidence="2" id="KW-0812">Transmembrane</keyword>
<evidence type="ECO:0000313" key="4">
    <source>
        <dbReference type="EMBL" id="KMO80225.1"/>
    </source>
</evidence>
<protein>
    <recommendedName>
        <fullName evidence="3">DUF4190 domain-containing protein</fullName>
    </recommendedName>
</protein>
<dbReference type="Proteomes" id="UP000036176">
    <property type="component" value="Unassembled WGS sequence"/>
</dbReference>
<dbReference type="AlphaFoldDB" id="A0A0J6WAL9"/>
<keyword evidence="5" id="KW-1185">Reference proteome</keyword>
<feature type="region of interest" description="Disordered" evidence="1">
    <location>
        <begin position="1"/>
        <end position="103"/>
    </location>
</feature>
<dbReference type="Pfam" id="PF13828">
    <property type="entry name" value="DUF4190"/>
    <property type="match status" value="1"/>
</dbReference>
<dbReference type="PATRIC" id="fig|1800.3.peg.2394"/>
<feature type="domain" description="DUF4190" evidence="3">
    <location>
        <begin position="132"/>
        <end position="191"/>
    </location>
</feature>
<organism evidence="4 5">
    <name type="scientific">Mycolicibacterium chubuense</name>
    <name type="common">Mycobacterium chubuense</name>
    <dbReference type="NCBI Taxonomy" id="1800"/>
    <lineage>
        <taxon>Bacteria</taxon>
        <taxon>Bacillati</taxon>
        <taxon>Actinomycetota</taxon>
        <taxon>Actinomycetes</taxon>
        <taxon>Mycobacteriales</taxon>
        <taxon>Mycobacteriaceae</taxon>
        <taxon>Mycolicibacterium</taxon>
    </lineage>
</organism>